<gene>
    <name evidence="1" type="ORF">MLD38_029427</name>
</gene>
<keyword evidence="2" id="KW-1185">Reference proteome</keyword>
<name>A0ACB9N4M4_9MYRT</name>
<dbReference type="Proteomes" id="UP001057402">
    <property type="component" value="Chromosome 8"/>
</dbReference>
<evidence type="ECO:0000313" key="1">
    <source>
        <dbReference type="EMBL" id="KAI4331221.1"/>
    </source>
</evidence>
<organism evidence="1 2">
    <name type="scientific">Melastoma candidum</name>
    <dbReference type="NCBI Taxonomy" id="119954"/>
    <lineage>
        <taxon>Eukaryota</taxon>
        <taxon>Viridiplantae</taxon>
        <taxon>Streptophyta</taxon>
        <taxon>Embryophyta</taxon>
        <taxon>Tracheophyta</taxon>
        <taxon>Spermatophyta</taxon>
        <taxon>Magnoliopsida</taxon>
        <taxon>eudicotyledons</taxon>
        <taxon>Gunneridae</taxon>
        <taxon>Pentapetalae</taxon>
        <taxon>rosids</taxon>
        <taxon>malvids</taxon>
        <taxon>Myrtales</taxon>
        <taxon>Melastomataceae</taxon>
        <taxon>Melastomatoideae</taxon>
        <taxon>Melastomateae</taxon>
        <taxon>Melastoma</taxon>
    </lineage>
</organism>
<dbReference type="EMBL" id="CM042887">
    <property type="protein sequence ID" value="KAI4331221.1"/>
    <property type="molecule type" value="Genomic_DNA"/>
</dbReference>
<proteinExistence type="predicted"/>
<comment type="caution">
    <text evidence="1">The sequence shown here is derived from an EMBL/GenBank/DDBJ whole genome shotgun (WGS) entry which is preliminary data.</text>
</comment>
<evidence type="ECO:0000313" key="2">
    <source>
        <dbReference type="Proteomes" id="UP001057402"/>
    </source>
</evidence>
<accession>A0ACB9N4M4</accession>
<protein>
    <submittedName>
        <fullName evidence="1">Uncharacterized protein</fullName>
    </submittedName>
</protein>
<sequence>MGSLTATPLPVVNLTGGPEALSPRSSSWNAVSKEIISALEEHGGFVAIYDRVPQELPAAIFSDMMRLFQLPHETKIKNVSEKSGHGYINKASNVPLHEGVGIDGATDLEECRKFMELMWTNGDDAFAENVNAYAKKVAELEQTVVRVLFESYGLGKHYPAHLEATTYLLRLLTYKKPDNDEDNLAFVSHTDKSFISILHQNNVKGLELRTKDGDWVPFEPSPSSFVVLAGDLSMAWSNERIKSLYHRVTMGGKETRYSLGLFSFRTGVTEVPKELVDEDHPLLYKPFNYEDLLRFYDTLEPKLKADHTVVKMFCGI</sequence>
<reference evidence="2" key="1">
    <citation type="journal article" date="2023" name="Front. Plant Sci.">
        <title>Chromosomal-level genome assembly of Melastoma candidum provides insights into trichome evolution.</title>
        <authorList>
            <person name="Zhong Y."/>
            <person name="Wu W."/>
            <person name="Sun C."/>
            <person name="Zou P."/>
            <person name="Liu Y."/>
            <person name="Dai S."/>
            <person name="Zhou R."/>
        </authorList>
    </citation>
    <scope>NUCLEOTIDE SEQUENCE [LARGE SCALE GENOMIC DNA]</scope>
</reference>